<keyword evidence="2" id="KW-0732">Signal</keyword>
<evidence type="ECO:0000313" key="3">
    <source>
        <dbReference type="EMBL" id="KAF7776499.1"/>
    </source>
</evidence>
<feature type="compositionally biased region" description="Basic and acidic residues" evidence="1">
    <location>
        <begin position="392"/>
        <end position="401"/>
    </location>
</feature>
<feature type="chain" id="PRO_5034553455" evidence="2">
    <location>
        <begin position="21"/>
        <end position="695"/>
    </location>
</feature>
<dbReference type="SUPFAM" id="SSF49870">
    <property type="entry name" value="Osmotin, thaumatin-like protein"/>
    <property type="match status" value="1"/>
</dbReference>
<gene>
    <name evidence="3" type="ORF">Agabi119p4_4892</name>
</gene>
<reference evidence="3 4" key="1">
    <citation type="journal article" name="Sci. Rep.">
        <title>Telomere-to-telomere assembled and centromere annotated genomes of the two main subspecies of the button mushroom Agaricus bisporus reveal especially polymorphic chromosome ends.</title>
        <authorList>
            <person name="Sonnenberg A.S.M."/>
            <person name="Sedaghat-Telgerd N."/>
            <person name="Lavrijssen B."/>
            <person name="Ohm R.A."/>
            <person name="Hendrickx P.M."/>
            <person name="Scholtmeijer K."/>
            <person name="Baars J.J.P."/>
            <person name="van Peer A."/>
        </authorList>
    </citation>
    <scope>NUCLEOTIDE SEQUENCE [LARGE SCALE GENOMIC DNA]</scope>
    <source>
        <strain evidence="3 4">H119_p4</strain>
    </source>
</reference>
<evidence type="ECO:0000256" key="2">
    <source>
        <dbReference type="SAM" id="SignalP"/>
    </source>
</evidence>
<dbReference type="AlphaFoldDB" id="A0A8H7F4H4"/>
<dbReference type="Proteomes" id="UP000629468">
    <property type="component" value="Unassembled WGS sequence"/>
</dbReference>
<feature type="signal peptide" evidence="2">
    <location>
        <begin position="1"/>
        <end position="20"/>
    </location>
</feature>
<name>A0A8H7F4H4_AGABI</name>
<evidence type="ECO:0000313" key="4">
    <source>
        <dbReference type="Proteomes" id="UP000629468"/>
    </source>
</evidence>
<dbReference type="InterPro" id="IPR037176">
    <property type="entry name" value="Osmotin/thaumatin-like_sf"/>
</dbReference>
<comment type="caution">
    <text evidence="3">The sequence shown here is derived from an EMBL/GenBank/DDBJ whole genome shotgun (WGS) entry which is preliminary data.</text>
</comment>
<protein>
    <submittedName>
        <fullName evidence="3">Uncharacterized protein</fullName>
    </submittedName>
</protein>
<proteinExistence type="predicted"/>
<feature type="compositionally biased region" description="Low complexity" evidence="1">
    <location>
        <begin position="625"/>
        <end position="643"/>
    </location>
</feature>
<sequence>MVSFVTAVFVGLALIAGVHADHSFTFRNNCGSNIRPIIANVNCGYSPRCDTPGSGGVPNPAISYTGPQPQVLGPGASQTLTINRQWNGRIFAQNGACGPKGESCTLTEFNLDTGNQFTAQAYDISNIQGFTQSIAIAVNGCDTVTCTNVNCGCTQAYPPGDLSGCGGDFPVRGCSAGDHGYLCGPTVITRGSFASLAMSNTAKHADPLSMQDIHRQEEEYKKSVTVILWYEANASPIRINQTIPTFPYFKLSEMTNIVAELRLTASTYLEIYNPETGQWDQLRITSVRKVESQQRLLYRIRKSLLEGLKDSECLQIDEELKIQRRFLKSFRSYSDCSASAASAAAKSRGESSSHRCICKRGSIDIESDSDSPTSRKVRIPNNFYLTQQSIVRGREDHHHADADDDERGYLSADNGTTAPAAATSPTAAAAAAAASTTTTISGSLSTASGAHAAAAQSLPTPPSSSSSNVSADDFTYPGAIYDVTSTSGAPATSSTTPGCPSSSTATTTTTTTTLSNSPSSISIPISPYPPHPPLKRWPNDYTVAEISAGFNAMDALVAQSANGSTMTHKAAFERVFGSRYVKSTVCRHRGVWKRAHVGVKTQYEAMGHDDRAYWGEFVRHVEGRPSSLRNNSGNLNNPTPTGNVSLSHQGITEEDEDQGGIDEAQCMKSLQNSQAMPTMDAYESSLASLGTTAHS</sequence>
<organism evidence="3 4">
    <name type="scientific">Agaricus bisporus var. burnettii</name>
    <dbReference type="NCBI Taxonomy" id="192524"/>
    <lineage>
        <taxon>Eukaryota</taxon>
        <taxon>Fungi</taxon>
        <taxon>Dikarya</taxon>
        <taxon>Basidiomycota</taxon>
        <taxon>Agaricomycotina</taxon>
        <taxon>Agaricomycetes</taxon>
        <taxon>Agaricomycetidae</taxon>
        <taxon>Agaricales</taxon>
        <taxon>Agaricineae</taxon>
        <taxon>Agaricaceae</taxon>
        <taxon>Agaricus</taxon>
    </lineage>
</organism>
<feature type="region of interest" description="Disordered" evidence="1">
    <location>
        <begin position="388"/>
        <end position="422"/>
    </location>
</feature>
<evidence type="ECO:0000256" key="1">
    <source>
        <dbReference type="SAM" id="MobiDB-lite"/>
    </source>
</evidence>
<feature type="region of interest" description="Disordered" evidence="1">
    <location>
        <begin position="487"/>
        <end position="523"/>
    </location>
</feature>
<accession>A0A8H7F4H4</accession>
<feature type="region of interest" description="Disordered" evidence="1">
    <location>
        <begin position="625"/>
        <end position="647"/>
    </location>
</feature>
<dbReference type="EMBL" id="JABXXO010000006">
    <property type="protein sequence ID" value="KAF7776499.1"/>
    <property type="molecule type" value="Genomic_DNA"/>
</dbReference>
<dbReference type="Gene3D" id="2.60.110.10">
    <property type="entry name" value="Thaumatin"/>
    <property type="match status" value="1"/>
</dbReference>